<organism evidence="3 4">
    <name type="scientific">Pichia membranifaciens NRRL Y-2026</name>
    <dbReference type="NCBI Taxonomy" id="763406"/>
    <lineage>
        <taxon>Eukaryota</taxon>
        <taxon>Fungi</taxon>
        <taxon>Dikarya</taxon>
        <taxon>Ascomycota</taxon>
        <taxon>Saccharomycotina</taxon>
        <taxon>Pichiomycetes</taxon>
        <taxon>Pichiales</taxon>
        <taxon>Pichiaceae</taxon>
        <taxon>Pichia</taxon>
    </lineage>
</organism>
<dbReference type="PANTHER" id="PTHR36840">
    <property type="entry name" value="BLL5714 PROTEIN"/>
    <property type="match status" value="1"/>
</dbReference>
<evidence type="ECO:0000313" key="3">
    <source>
        <dbReference type="EMBL" id="ODQ47011.1"/>
    </source>
</evidence>
<evidence type="ECO:0000256" key="2">
    <source>
        <dbReference type="SAM" id="Phobius"/>
    </source>
</evidence>
<feature type="transmembrane region" description="Helical" evidence="2">
    <location>
        <begin position="198"/>
        <end position="220"/>
    </location>
</feature>
<dbReference type="STRING" id="763406.A0A1E3NLL0"/>
<evidence type="ECO:0000256" key="1">
    <source>
        <dbReference type="SAM" id="MobiDB-lite"/>
    </source>
</evidence>
<dbReference type="GeneID" id="30177323"/>
<proteinExistence type="predicted"/>
<evidence type="ECO:0000313" key="4">
    <source>
        <dbReference type="Proteomes" id="UP000094455"/>
    </source>
</evidence>
<sequence length="536" mass="61067">MSELDDQSFENIKDPNDKFAPSTSSRKTRPHQDNGSINTDDLLQSDTNHSHNSLLEDSEEEDEFVKKYGEVNFQYIDKPADSFWWVKPHALNYFKDGVLYRTKGERTSGKIELFLDLLYVGIVSNLASSATDEASAGSFLKYILLFIPTWTVWSDVKDFVNYYYSEDLAQKLYILWIMALLILYDNNCDHVLEGTKEAAFTVVPYILCRTSLAISLWVYSMWVQEHRLQMRVYGLLLFLTSSLWIIVIFVDTRAKIGVTIALLFIENFSFSFCYHPWVKKNIMKLTCSTALNIEHEVERFGAFYVIAIGEFLYKTVAGNPIRQGFNSHLSRGVCCLIISYVFLWLYFNSGTSSRATHALRRSGYSAIVWIYSHIPLIAGLILAADSAGDWIELDTQLTKKHPEQLLSLNERSSTLSSTEEAVDAPSMYALSFFFTGGICVSLWALGTIAFAEKSRDSKNMHIVTKFWRVFPRFPAGVIILCMSFAEMRTTELMGLTTMICALLFIWESITITPRSSLPKIFGGCSNIVLSEQVERF</sequence>
<keyword evidence="2" id="KW-1133">Transmembrane helix</keyword>
<keyword evidence="2" id="KW-0472">Membrane</keyword>
<feature type="region of interest" description="Disordered" evidence="1">
    <location>
        <begin position="1"/>
        <end position="60"/>
    </location>
</feature>
<dbReference type="PANTHER" id="PTHR36840:SF1">
    <property type="entry name" value="BLL5714 PROTEIN"/>
    <property type="match status" value="1"/>
</dbReference>
<reference evidence="3 4" key="1">
    <citation type="journal article" date="2016" name="Proc. Natl. Acad. Sci. U.S.A.">
        <title>Comparative genomics of biotechnologically important yeasts.</title>
        <authorList>
            <person name="Riley R."/>
            <person name="Haridas S."/>
            <person name="Wolfe K.H."/>
            <person name="Lopes M.R."/>
            <person name="Hittinger C.T."/>
            <person name="Goeker M."/>
            <person name="Salamov A.A."/>
            <person name="Wisecaver J.H."/>
            <person name="Long T.M."/>
            <person name="Calvey C.H."/>
            <person name="Aerts A.L."/>
            <person name="Barry K.W."/>
            <person name="Choi C."/>
            <person name="Clum A."/>
            <person name="Coughlan A.Y."/>
            <person name="Deshpande S."/>
            <person name="Douglass A.P."/>
            <person name="Hanson S.J."/>
            <person name="Klenk H.-P."/>
            <person name="LaButti K.M."/>
            <person name="Lapidus A."/>
            <person name="Lindquist E.A."/>
            <person name="Lipzen A.M."/>
            <person name="Meier-Kolthoff J.P."/>
            <person name="Ohm R.A."/>
            <person name="Otillar R.P."/>
            <person name="Pangilinan J.L."/>
            <person name="Peng Y."/>
            <person name="Rokas A."/>
            <person name="Rosa C.A."/>
            <person name="Scheuner C."/>
            <person name="Sibirny A.A."/>
            <person name="Slot J.C."/>
            <person name="Stielow J.B."/>
            <person name="Sun H."/>
            <person name="Kurtzman C.P."/>
            <person name="Blackwell M."/>
            <person name="Grigoriev I.V."/>
            <person name="Jeffries T.W."/>
        </authorList>
    </citation>
    <scope>NUCLEOTIDE SEQUENCE [LARGE SCALE GENOMIC DNA]</scope>
    <source>
        <strain evidence="3 4">NRRL Y-2026</strain>
    </source>
</reference>
<gene>
    <name evidence="3" type="ORF">PICMEDRAFT_15022</name>
</gene>
<accession>A0A1E3NLL0</accession>
<name>A0A1E3NLL0_9ASCO</name>
<dbReference type="AlphaFoldDB" id="A0A1E3NLL0"/>
<dbReference type="OrthoDB" id="191995at2759"/>
<feature type="transmembrane region" description="Helical" evidence="2">
    <location>
        <begin position="297"/>
        <end position="316"/>
    </location>
</feature>
<feature type="transmembrane region" description="Helical" evidence="2">
    <location>
        <begin position="328"/>
        <end position="347"/>
    </location>
</feature>
<dbReference type="Pfam" id="PF06772">
    <property type="entry name" value="LtrA"/>
    <property type="match status" value="1"/>
</dbReference>
<feature type="transmembrane region" description="Helical" evidence="2">
    <location>
        <begin position="427"/>
        <end position="448"/>
    </location>
</feature>
<dbReference type="InterPro" id="IPR010640">
    <property type="entry name" value="Low_temperature_requirement_A"/>
</dbReference>
<dbReference type="RefSeq" id="XP_019018124.1">
    <property type="nucleotide sequence ID" value="XM_019160636.1"/>
</dbReference>
<feature type="transmembrane region" description="Helical" evidence="2">
    <location>
        <begin position="256"/>
        <end position="277"/>
    </location>
</feature>
<feature type="transmembrane region" description="Helical" evidence="2">
    <location>
        <begin position="492"/>
        <end position="509"/>
    </location>
</feature>
<keyword evidence="2" id="KW-0812">Transmembrane</keyword>
<keyword evidence="4" id="KW-1185">Reference proteome</keyword>
<protein>
    <submittedName>
        <fullName evidence="3">Uncharacterized protein</fullName>
    </submittedName>
</protein>
<feature type="transmembrane region" description="Helical" evidence="2">
    <location>
        <begin position="367"/>
        <end position="384"/>
    </location>
</feature>
<feature type="compositionally biased region" description="Polar residues" evidence="1">
    <location>
        <begin position="33"/>
        <end position="52"/>
    </location>
</feature>
<dbReference type="Proteomes" id="UP000094455">
    <property type="component" value="Unassembled WGS sequence"/>
</dbReference>
<feature type="transmembrane region" description="Helical" evidence="2">
    <location>
        <begin position="232"/>
        <end position="250"/>
    </location>
</feature>
<dbReference type="EMBL" id="KV454002">
    <property type="protein sequence ID" value="ODQ47011.1"/>
    <property type="molecule type" value="Genomic_DNA"/>
</dbReference>